<proteinExistence type="predicted"/>
<evidence type="ECO:0000259" key="1">
    <source>
        <dbReference type="PROSITE" id="PS50883"/>
    </source>
</evidence>
<gene>
    <name evidence="2" type="ORF">ACFPOU_08255</name>
</gene>
<dbReference type="EMBL" id="JBHSMS010000026">
    <property type="protein sequence ID" value="MFC5511118.1"/>
    <property type="molecule type" value="Genomic_DNA"/>
</dbReference>
<dbReference type="SUPFAM" id="SSF141868">
    <property type="entry name" value="EAL domain-like"/>
    <property type="match status" value="1"/>
</dbReference>
<dbReference type="PROSITE" id="PS50883">
    <property type="entry name" value="EAL"/>
    <property type="match status" value="1"/>
</dbReference>
<dbReference type="CDD" id="cd01948">
    <property type="entry name" value="EAL"/>
    <property type="match status" value="1"/>
</dbReference>
<dbReference type="SMART" id="SM00052">
    <property type="entry name" value="EAL"/>
    <property type="match status" value="1"/>
</dbReference>
<organism evidence="2 3">
    <name type="scientific">Massilia jejuensis</name>
    <dbReference type="NCBI Taxonomy" id="648894"/>
    <lineage>
        <taxon>Bacteria</taxon>
        <taxon>Pseudomonadati</taxon>
        <taxon>Pseudomonadota</taxon>
        <taxon>Betaproteobacteria</taxon>
        <taxon>Burkholderiales</taxon>
        <taxon>Oxalobacteraceae</taxon>
        <taxon>Telluria group</taxon>
        <taxon>Massilia</taxon>
    </lineage>
</organism>
<dbReference type="Gene3D" id="3.20.20.450">
    <property type="entry name" value="EAL domain"/>
    <property type="match status" value="1"/>
</dbReference>
<evidence type="ECO:0000313" key="2">
    <source>
        <dbReference type="EMBL" id="MFC5511118.1"/>
    </source>
</evidence>
<name>A0ABW0PGK8_9BURK</name>
<dbReference type="PANTHER" id="PTHR33121">
    <property type="entry name" value="CYCLIC DI-GMP PHOSPHODIESTERASE PDEF"/>
    <property type="match status" value="1"/>
</dbReference>
<comment type="caution">
    <text evidence="2">The sequence shown here is derived from an EMBL/GenBank/DDBJ whole genome shotgun (WGS) entry which is preliminary data.</text>
</comment>
<feature type="domain" description="EAL" evidence="1">
    <location>
        <begin position="1"/>
        <end position="233"/>
    </location>
</feature>
<dbReference type="RefSeq" id="WP_379719368.1">
    <property type="nucleotide sequence ID" value="NZ_JBHSMS010000026.1"/>
</dbReference>
<protein>
    <submittedName>
        <fullName evidence="2">EAL domain-containing protein</fullName>
    </submittedName>
</protein>
<keyword evidence="3" id="KW-1185">Reference proteome</keyword>
<dbReference type="Pfam" id="PF00563">
    <property type="entry name" value="EAL"/>
    <property type="match status" value="1"/>
</dbReference>
<dbReference type="InterPro" id="IPR035919">
    <property type="entry name" value="EAL_sf"/>
</dbReference>
<dbReference type="InterPro" id="IPR001633">
    <property type="entry name" value="EAL_dom"/>
</dbReference>
<evidence type="ECO:0000313" key="3">
    <source>
        <dbReference type="Proteomes" id="UP001596031"/>
    </source>
</evidence>
<dbReference type="Proteomes" id="UP001596031">
    <property type="component" value="Unassembled WGS sequence"/>
</dbReference>
<sequence>MGMRENGIINDASNADAGIRFELQAIARADNLSVYGYEFLYRGKVWPGSVAEWMAVDRAVLRYLAQVDEGGGKPCFINLSHESVLTTEETAFAAACARNDIRFEMSEAAAEKLLFDQVCEKVNRLSSLGMQFAIDDFGAGLDGSRRLYALDSVAAIKVDRGLLMSAADRPQAARMLEASVASWKSAGITTVAEGVESAELLAFAQRVGFELLQGWHVDTIVPPKQAFISRAFF</sequence>
<reference evidence="3" key="1">
    <citation type="journal article" date="2019" name="Int. J. Syst. Evol. Microbiol.">
        <title>The Global Catalogue of Microorganisms (GCM) 10K type strain sequencing project: providing services to taxonomists for standard genome sequencing and annotation.</title>
        <authorList>
            <consortium name="The Broad Institute Genomics Platform"/>
            <consortium name="The Broad Institute Genome Sequencing Center for Infectious Disease"/>
            <person name="Wu L."/>
            <person name="Ma J."/>
        </authorList>
    </citation>
    <scope>NUCLEOTIDE SEQUENCE [LARGE SCALE GENOMIC DNA]</scope>
    <source>
        <strain evidence="3">CCUG 38813</strain>
    </source>
</reference>
<accession>A0ABW0PGK8</accession>
<dbReference type="PANTHER" id="PTHR33121:SF70">
    <property type="entry name" value="SIGNALING PROTEIN YKOW"/>
    <property type="match status" value="1"/>
</dbReference>
<dbReference type="InterPro" id="IPR050706">
    <property type="entry name" value="Cyclic-di-GMP_PDE-like"/>
</dbReference>